<dbReference type="InterPro" id="IPR023296">
    <property type="entry name" value="Glyco_hydro_beta-prop_sf"/>
</dbReference>
<dbReference type="EMBL" id="JBHSRJ010000003">
    <property type="protein sequence ID" value="MFC6042487.1"/>
    <property type="molecule type" value="Genomic_DNA"/>
</dbReference>
<dbReference type="Proteomes" id="UP001596135">
    <property type="component" value="Unassembled WGS sequence"/>
</dbReference>
<gene>
    <name evidence="1" type="ORF">ACFPYL_05360</name>
</gene>
<accession>A0ABW1LHA6</accession>
<keyword evidence="2" id="KW-1185">Reference proteome</keyword>
<dbReference type="Gene3D" id="2.115.10.20">
    <property type="entry name" value="Glycosyl hydrolase domain, family 43"/>
    <property type="match status" value="1"/>
</dbReference>
<sequence>MSVDTLPPLPSYDDVQVVVPAPGAGPGNWAGAASAVLVDGSFWLTYRVRRPLTEGRGVSVVVARSADGVHFEQVTVVDREAFGCESFERPVLVSVPGVGWRLYLSCATPDSKHWWVDSLTAATPLELASGERRVVLPGDDRVAVKDPVVERTDEGWRMWLCCHPLTDAGHEDRMTTRLLTSVDGLDWTDAGEVLAGRPGRWDARGARVTTVLSDAPLVVLYDGRPDAASNWFETTGVARWDGERLVADDTDPIVSPHSDGAWRYASAVPLPDGRTRFYVEAARPDGAHDLVTLVR</sequence>
<protein>
    <submittedName>
        <fullName evidence="1">Uncharacterized protein</fullName>
    </submittedName>
</protein>
<name>A0ABW1LHA6_9ACTN</name>
<organism evidence="1 2">
    <name type="scientific">Nocardioides hankookensis</name>
    <dbReference type="NCBI Taxonomy" id="443157"/>
    <lineage>
        <taxon>Bacteria</taxon>
        <taxon>Bacillati</taxon>
        <taxon>Actinomycetota</taxon>
        <taxon>Actinomycetes</taxon>
        <taxon>Propionibacteriales</taxon>
        <taxon>Nocardioidaceae</taxon>
        <taxon>Nocardioides</taxon>
    </lineage>
</organism>
<reference evidence="2" key="1">
    <citation type="journal article" date="2019" name="Int. J. Syst. Evol. Microbiol.">
        <title>The Global Catalogue of Microorganisms (GCM) 10K type strain sequencing project: providing services to taxonomists for standard genome sequencing and annotation.</title>
        <authorList>
            <consortium name="The Broad Institute Genomics Platform"/>
            <consortium name="The Broad Institute Genome Sequencing Center for Infectious Disease"/>
            <person name="Wu L."/>
            <person name="Ma J."/>
        </authorList>
    </citation>
    <scope>NUCLEOTIDE SEQUENCE [LARGE SCALE GENOMIC DNA]</scope>
    <source>
        <strain evidence="2">CCUG 54522</strain>
    </source>
</reference>
<proteinExistence type="predicted"/>
<evidence type="ECO:0000313" key="1">
    <source>
        <dbReference type="EMBL" id="MFC6042487.1"/>
    </source>
</evidence>
<comment type="caution">
    <text evidence="1">The sequence shown here is derived from an EMBL/GenBank/DDBJ whole genome shotgun (WGS) entry which is preliminary data.</text>
</comment>
<dbReference type="RefSeq" id="WP_379151296.1">
    <property type="nucleotide sequence ID" value="NZ_JBHSRJ010000003.1"/>
</dbReference>
<dbReference type="SUPFAM" id="SSF75005">
    <property type="entry name" value="Arabinanase/levansucrase/invertase"/>
    <property type="match status" value="1"/>
</dbReference>
<evidence type="ECO:0000313" key="2">
    <source>
        <dbReference type="Proteomes" id="UP001596135"/>
    </source>
</evidence>